<dbReference type="Pfam" id="PF16732">
    <property type="entry name" value="ComP_DUS"/>
    <property type="match status" value="1"/>
</dbReference>
<dbReference type="GO" id="GO:0043683">
    <property type="term" value="P:type IV pilus assembly"/>
    <property type="evidence" value="ECO:0007669"/>
    <property type="project" value="InterPro"/>
</dbReference>
<dbReference type="Pfam" id="PF07963">
    <property type="entry name" value="N_methyl"/>
    <property type="match status" value="1"/>
</dbReference>
<dbReference type="SUPFAM" id="SSF54523">
    <property type="entry name" value="Pili subunits"/>
    <property type="match status" value="1"/>
</dbReference>
<gene>
    <name evidence="1" type="ORF">FIV01_03325</name>
</gene>
<dbReference type="Gene3D" id="3.30.700.10">
    <property type="entry name" value="Glycoprotein, Type 4 Pilin"/>
    <property type="match status" value="1"/>
</dbReference>
<keyword evidence="2" id="KW-1185">Reference proteome</keyword>
<reference evidence="1 2" key="1">
    <citation type="submission" date="2019-10" db="EMBL/GenBank/DDBJ databases">
        <title>Complete genome sequence of Vibrio sp. strain THAF100, isolated from non-filtered water from the water column of tank 6 of a marine aquarium containing stony-coral fragments. Water maintained at 26 degree C.</title>
        <authorList>
            <person name="Ruckert C."/>
            <person name="Franco A."/>
            <person name="Kalinowski J."/>
            <person name="Glaeser S."/>
        </authorList>
    </citation>
    <scope>NUCLEOTIDE SEQUENCE [LARGE SCALE GENOMIC DNA]</scope>
    <source>
        <strain evidence="1 2">THAF100</strain>
    </source>
</reference>
<protein>
    <recommendedName>
        <fullName evidence="3">Fimbrial protein</fullName>
    </recommendedName>
</protein>
<dbReference type="InterPro" id="IPR031982">
    <property type="entry name" value="PilE-like"/>
</dbReference>
<proteinExistence type="predicted"/>
<dbReference type="AlphaFoldDB" id="A0A5P9CHX3"/>
<dbReference type="InterPro" id="IPR012902">
    <property type="entry name" value="N_methyl_site"/>
</dbReference>
<accession>A0A5P9CHX3</accession>
<dbReference type="Proteomes" id="UP000326936">
    <property type="component" value="Chromosome"/>
</dbReference>
<name>A0A5P9CHX3_9VIBR</name>
<evidence type="ECO:0000313" key="1">
    <source>
        <dbReference type="EMBL" id="QFT25473.1"/>
    </source>
</evidence>
<dbReference type="InterPro" id="IPR045584">
    <property type="entry name" value="Pilin-like"/>
</dbReference>
<dbReference type="NCBIfam" id="TIGR02532">
    <property type="entry name" value="IV_pilin_GFxxxE"/>
    <property type="match status" value="1"/>
</dbReference>
<evidence type="ECO:0000313" key="2">
    <source>
        <dbReference type="Proteomes" id="UP000326936"/>
    </source>
</evidence>
<dbReference type="RefSeq" id="WP_152429729.1">
    <property type="nucleotide sequence ID" value="NZ_CBCSDK010000003.1"/>
</dbReference>
<evidence type="ECO:0008006" key="3">
    <source>
        <dbReference type="Google" id="ProtNLM"/>
    </source>
</evidence>
<dbReference type="EMBL" id="CP045350">
    <property type="protein sequence ID" value="QFT25473.1"/>
    <property type="molecule type" value="Genomic_DNA"/>
</dbReference>
<dbReference type="KEGG" id="vaq:FIV01_03325"/>
<dbReference type="OrthoDB" id="5906095at2"/>
<sequence length="144" mass="16430" precursor="true">MLVNHCKLSKKSVKAMTLIELLFVVALVSLLALFAYPNYQQQIRAAHRTAAISDLTKLQLEIEHGYDQGYHWESLISNGKCLMCRSEPERFIFEIQASADSPYVIKAIAQEQSQQTLDDCLISNNTDYLSLDANNRTFPQDCWQ</sequence>
<organism evidence="1 2">
    <name type="scientific">Vibrio aquimaris</name>
    <dbReference type="NCBI Taxonomy" id="2587862"/>
    <lineage>
        <taxon>Bacteria</taxon>
        <taxon>Pseudomonadati</taxon>
        <taxon>Pseudomonadota</taxon>
        <taxon>Gammaproteobacteria</taxon>
        <taxon>Vibrionales</taxon>
        <taxon>Vibrionaceae</taxon>
        <taxon>Vibrio</taxon>
    </lineage>
</organism>